<evidence type="ECO:0000256" key="4">
    <source>
        <dbReference type="ARBA" id="ARBA00023251"/>
    </source>
</evidence>
<dbReference type="Gene3D" id="3.30.70.240">
    <property type="match status" value="1"/>
</dbReference>
<organism evidence="7 8">
    <name type="scientific">Bifidobacterium reuteri DSM 23975</name>
    <dbReference type="NCBI Taxonomy" id="1437610"/>
    <lineage>
        <taxon>Bacteria</taxon>
        <taxon>Bacillati</taxon>
        <taxon>Actinomycetota</taxon>
        <taxon>Actinomycetes</taxon>
        <taxon>Bifidobacteriales</taxon>
        <taxon>Bifidobacteriaceae</taxon>
        <taxon>Bifidobacterium</taxon>
    </lineage>
</organism>
<feature type="compositionally biased region" description="Low complexity" evidence="5">
    <location>
        <begin position="378"/>
        <end position="391"/>
    </location>
</feature>
<dbReference type="InterPro" id="IPR005225">
    <property type="entry name" value="Small_GTP-bd"/>
</dbReference>
<feature type="region of interest" description="Disordered" evidence="5">
    <location>
        <begin position="589"/>
        <end position="609"/>
    </location>
</feature>
<evidence type="ECO:0000313" key="8">
    <source>
        <dbReference type="Proteomes" id="UP000028984"/>
    </source>
</evidence>
<dbReference type="Pfam" id="PF03764">
    <property type="entry name" value="EFG_IV"/>
    <property type="match status" value="1"/>
</dbReference>
<dbReference type="GO" id="GO:0005525">
    <property type="term" value="F:GTP binding"/>
    <property type="evidence" value="ECO:0007669"/>
    <property type="project" value="UniProtKB-KW"/>
</dbReference>
<dbReference type="EC" id="3.6.5.-" evidence="7"/>
<dbReference type="GO" id="GO:0003746">
    <property type="term" value="F:translation elongation factor activity"/>
    <property type="evidence" value="ECO:0007669"/>
    <property type="project" value="UniProtKB-KW"/>
</dbReference>
<dbReference type="eggNOG" id="COG0480">
    <property type="taxonomic scope" value="Bacteria"/>
</dbReference>
<dbReference type="CDD" id="cd04168">
    <property type="entry name" value="TetM_like"/>
    <property type="match status" value="1"/>
</dbReference>
<dbReference type="InterPro" id="IPR009000">
    <property type="entry name" value="Transl_B-barrel_sf"/>
</dbReference>
<accession>A0A087CVE2</accession>
<evidence type="ECO:0000256" key="5">
    <source>
        <dbReference type="SAM" id="MobiDB-lite"/>
    </source>
</evidence>
<dbReference type="Gene3D" id="3.30.230.10">
    <property type="match status" value="1"/>
</dbReference>
<dbReference type="SUPFAM" id="SSF54211">
    <property type="entry name" value="Ribosomal protein S5 domain 2-like"/>
    <property type="match status" value="1"/>
</dbReference>
<dbReference type="RefSeq" id="WP_044090053.1">
    <property type="nucleotide sequence ID" value="NZ_JDUW01000018.1"/>
</dbReference>
<dbReference type="SUPFAM" id="SSF50447">
    <property type="entry name" value="Translation proteins"/>
    <property type="match status" value="1"/>
</dbReference>
<evidence type="ECO:0000256" key="1">
    <source>
        <dbReference type="ARBA" id="ARBA00022741"/>
    </source>
</evidence>
<feature type="region of interest" description="Disordered" evidence="5">
    <location>
        <begin position="365"/>
        <end position="405"/>
    </location>
</feature>
<dbReference type="InterPro" id="IPR027417">
    <property type="entry name" value="P-loop_NTPase"/>
</dbReference>
<dbReference type="Pfam" id="PF00009">
    <property type="entry name" value="GTP_EFTU"/>
    <property type="match status" value="1"/>
</dbReference>
<keyword evidence="4" id="KW-0046">Antibiotic resistance</keyword>
<dbReference type="InterPro" id="IPR000640">
    <property type="entry name" value="EFG_V-like"/>
</dbReference>
<name>A0A087CVE2_9BIFI</name>
<dbReference type="InterPro" id="IPR005517">
    <property type="entry name" value="Transl_elong_EFG/EF2_IV"/>
</dbReference>
<dbReference type="PANTHER" id="PTHR43261">
    <property type="entry name" value="TRANSLATION ELONGATION FACTOR G-RELATED"/>
    <property type="match status" value="1"/>
</dbReference>
<dbReference type="Gene3D" id="3.30.70.870">
    <property type="entry name" value="Elongation Factor G (Translational Gtpase), domain 3"/>
    <property type="match status" value="1"/>
</dbReference>
<gene>
    <name evidence="7" type="ORF">BREU_0272</name>
</gene>
<feature type="domain" description="Tr-type G" evidence="6">
    <location>
        <begin position="1"/>
        <end position="242"/>
    </location>
</feature>
<dbReference type="SUPFAM" id="SSF54980">
    <property type="entry name" value="EF-G C-terminal domain-like"/>
    <property type="match status" value="2"/>
</dbReference>
<reference evidence="7 8" key="1">
    <citation type="submission" date="2014-03" db="EMBL/GenBank/DDBJ databases">
        <title>Genomics of Bifidobacteria.</title>
        <authorList>
            <person name="Ventura M."/>
            <person name="Milani C."/>
            <person name="Lugli G.A."/>
        </authorList>
    </citation>
    <scope>NUCLEOTIDE SEQUENCE [LARGE SCALE GENOMIC DNA]</scope>
    <source>
        <strain evidence="7 8">DSM 23975</strain>
    </source>
</reference>
<protein>
    <submittedName>
        <fullName evidence="7">Elongation factor Tu GTP binding domain-containing protein</fullName>
        <ecNumber evidence="7">3.6.5.-</ecNumber>
    </submittedName>
</protein>
<evidence type="ECO:0000256" key="2">
    <source>
        <dbReference type="ARBA" id="ARBA00022917"/>
    </source>
</evidence>
<dbReference type="SUPFAM" id="SSF52540">
    <property type="entry name" value="P-loop containing nucleoside triphosphate hydrolases"/>
    <property type="match status" value="1"/>
</dbReference>
<comment type="caution">
    <text evidence="7">The sequence shown here is derived from an EMBL/GenBank/DDBJ whole genome shotgun (WGS) entry which is preliminary data.</text>
</comment>
<keyword evidence="1" id="KW-0547">Nucleotide-binding</keyword>
<dbReference type="SMART" id="SM00838">
    <property type="entry name" value="EFG_C"/>
    <property type="match status" value="1"/>
</dbReference>
<dbReference type="NCBIfam" id="TIGR00231">
    <property type="entry name" value="small_GTP"/>
    <property type="match status" value="1"/>
</dbReference>
<dbReference type="PANTHER" id="PTHR43261:SF1">
    <property type="entry name" value="RIBOSOME-RELEASING FACTOR 2, MITOCHONDRIAL"/>
    <property type="match status" value="1"/>
</dbReference>
<dbReference type="EMBL" id="JGZK01000003">
    <property type="protein sequence ID" value="KFI87242.1"/>
    <property type="molecule type" value="Genomic_DNA"/>
</dbReference>
<dbReference type="AlphaFoldDB" id="A0A087CVE2"/>
<dbReference type="STRING" id="1437610.BREU_0272"/>
<evidence type="ECO:0000313" key="7">
    <source>
        <dbReference type="EMBL" id="KFI87242.1"/>
    </source>
</evidence>
<dbReference type="InterPro" id="IPR035650">
    <property type="entry name" value="Tet_C"/>
</dbReference>
<evidence type="ECO:0000256" key="3">
    <source>
        <dbReference type="ARBA" id="ARBA00023134"/>
    </source>
</evidence>
<dbReference type="InterPro" id="IPR035647">
    <property type="entry name" value="EFG_III/V"/>
</dbReference>
<dbReference type="Gene3D" id="3.40.50.300">
    <property type="entry name" value="P-loop containing nucleotide triphosphate hydrolases"/>
    <property type="match status" value="1"/>
</dbReference>
<keyword evidence="3" id="KW-0342">GTP-binding</keyword>
<dbReference type="PRINTS" id="PR00315">
    <property type="entry name" value="ELONGATNFCT"/>
</dbReference>
<keyword evidence="7" id="KW-0378">Hydrolase</keyword>
<dbReference type="GO" id="GO:0003924">
    <property type="term" value="F:GTPase activity"/>
    <property type="evidence" value="ECO:0007669"/>
    <property type="project" value="InterPro"/>
</dbReference>
<dbReference type="Proteomes" id="UP000028984">
    <property type="component" value="Unassembled WGS sequence"/>
</dbReference>
<proteinExistence type="predicted"/>
<dbReference type="GO" id="GO:0046677">
    <property type="term" value="P:response to antibiotic"/>
    <property type="evidence" value="ECO:0007669"/>
    <property type="project" value="UniProtKB-KW"/>
</dbReference>
<sequence>MKRIVAGIVAHVDAGKTTLSEALLYRTGEIRKLGRVDHGDAFLDTNTLEKARGITIFAHQALVEHGQLALTLLDTPGHVDFAAETERVLTVLDYAILVVSGTDGVQGHTETLWRLLARYHVPTFIFVNKCDAAGFDRDAVLRQLRKRLSDAVVPLPSMDVRQHDGKSASAATVEFGDMVEDIATLDEQAMDEYLDMGSVTLGRVRQMIADRELFPVYFGSALKLDGVDDLLDGMETYTQEPRWAEDFRAKVFKIAHDGQHNRLTWLRVTGGCLKAKEIVSGNDPDGTAMQHAADETQWHEKIDQVRVYNGARFETVTELPAGAVCAVTGLTRTFPGAGLGSELDAGAPALQPVLTYTVLPAGAGATEAKESASPVNNGGSASDGDRSSGSGADDGEDDVPQVPAVRPTFDDLTLHKVLTALRELEDEDPLLHVVWVSRLEEIHIQLMGAVQLEIIQQTLAERFGLHVDFGAGSILYRETITAPIEGVGHFEPLRHYAEAHILLEPGEPGSGVTVSSAVSENDLDRNWQRLILTHLTEREHLGVLIGAPLTDIRMTLVAGKAHLKHTEGGDFRQATYRAIRQGLMEAHAGVTGHPSTPVEERPDTSKPGNCRVLEPWYRFTLEVPSAMIGRAMSDIQRMSGTFDTPADDGEYATVTGSAPVSEMRDYAMEVSQYTHGHGRFSATFGGYRPCHDENLVIRDAHYDPESDLDNTPDSVFCAHGAGYPVKWYKVPEFAHVDYAQ</sequence>
<keyword evidence="8" id="KW-1185">Reference proteome</keyword>
<evidence type="ECO:0000259" key="6">
    <source>
        <dbReference type="PROSITE" id="PS51722"/>
    </source>
</evidence>
<dbReference type="OrthoDB" id="9801472at2"/>
<dbReference type="PROSITE" id="PS51722">
    <property type="entry name" value="G_TR_2"/>
    <property type="match status" value="1"/>
</dbReference>
<dbReference type="Gene3D" id="2.40.30.10">
    <property type="entry name" value="Translation factors"/>
    <property type="match status" value="1"/>
</dbReference>
<dbReference type="SMART" id="SM00889">
    <property type="entry name" value="EFG_IV"/>
    <property type="match status" value="1"/>
</dbReference>
<dbReference type="InterPro" id="IPR000795">
    <property type="entry name" value="T_Tr_GTP-bd_dom"/>
</dbReference>
<keyword evidence="7" id="KW-0251">Elongation factor</keyword>
<dbReference type="InterPro" id="IPR014721">
    <property type="entry name" value="Ribsml_uS5_D2-typ_fold_subgr"/>
</dbReference>
<dbReference type="CDD" id="cd03711">
    <property type="entry name" value="Tet_C"/>
    <property type="match status" value="1"/>
</dbReference>
<dbReference type="Pfam" id="PF00679">
    <property type="entry name" value="EFG_C"/>
    <property type="match status" value="1"/>
</dbReference>
<keyword evidence="2" id="KW-0648">Protein biosynthesis</keyword>
<dbReference type="GO" id="GO:0032790">
    <property type="term" value="P:ribosome disassembly"/>
    <property type="evidence" value="ECO:0007669"/>
    <property type="project" value="TreeGrafter"/>
</dbReference>
<dbReference type="PRINTS" id="PR01037">
    <property type="entry name" value="TCRTETOQM"/>
</dbReference>
<dbReference type="InterPro" id="IPR020568">
    <property type="entry name" value="Ribosomal_Su5_D2-typ_SF"/>
</dbReference>